<name>A0A2I4G5J4_JUGRE</name>
<dbReference type="STRING" id="51240.A0A2I4G5J4"/>
<dbReference type="KEGG" id="jre:109004922"/>
<dbReference type="RefSeq" id="XP_018839168.1">
    <property type="nucleotide sequence ID" value="XM_018983623.1"/>
</dbReference>
<dbReference type="InterPro" id="IPR003676">
    <property type="entry name" value="SAUR_fam"/>
</dbReference>
<accession>A0A2I4G5J4</accession>
<comment type="similarity">
    <text evidence="1">Belongs to the ARG7 family.</text>
</comment>
<reference evidence="3" key="1">
    <citation type="submission" date="2025-08" db="UniProtKB">
        <authorList>
            <consortium name="RefSeq"/>
        </authorList>
    </citation>
    <scope>IDENTIFICATION</scope>
    <source>
        <tissue evidence="3">Leaves</tissue>
    </source>
</reference>
<dbReference type="GeneID" id="109004922"/>
<proteinExistence type="inferred from homology"/>
<dbReference type="GO" id="GO:0009733">
    <property type="term" value="P:response to auxin"/>
    <property type="evidence" value="ECO:0007669"/>
    <property type="project" value="InterPro"/>
</dbReference>
<sequence>MIMGVRGSKLGKLLGVREFKRLRSSGPHPPLTPRGYIPVCVGMNNDFRRFMVHATTLGDEDFLELLYRSAEEYGFCNEGILRIPYEANAFEERILMRRSKRKVFRVKPN</sequence>
<evidence type="ECO:0000313" key="3">
    <source>
        <dbReference type="RefSeq" id="XP_018839168.1"/>
    </source>
</evidence>
<protein>
    <submittedName>
        <fullName evidence="3">Auxin-responsive protein SAUR71-like</fullName>
    </submittedName>
</protein>
<dbReference type="Gramene" id="Jr12_16820_p1">
    <property type="protein sequence ID" value="cds.Jr12_16820_p1"/>
    <property type="gene ID" value="Jr12_16820"/>
</dbReference>
<evidence type="ECO:0000313" key="2">
    <source>
        <dbReference type="Proteomes" id="UP000235220"/>
    </source>
</evidence>
<organism evidence="2 3">
    <name type="scientific">Juglans regia</name>
    <name type="common">English walnut</name>
    <dbReference type="NCBI Taxonomy" id="51240"/>
    <lineage>
        <taxon>Eukaryota</taxon>
        <taxon>Viridiplantae</taxon>
        <taxon>Streptophyta</taxon>
        <taxon>Embryophyta</taxon>
        <taxon>Tracheophyta</taxon>
        <taxon>Spermatophyta</taxon>
        <taxon>Magnoliopsida</taxon>
        <taxon>eudicotyledons</taxon>
        <taxon>Gunneridae</taxon>
        <taxon>Pentapetalae</taxon>
        <taxon>rosids</taxon>
        <taxon>fabids</taxon>
        <taxon>Fagales</taxon>
        <taxon>Juglandaceae</taxon>
        <taxon>Juglans</taxon>
    </lineage>
</organism>
<evidence type="ECO:0000256" key="1">
    <source>
        <dbReference type="ARBA" id="ARBA00006974"/>
    </source>
</evidence>
<dbReference type="PANTHER" id="PTHR31374:SF32">
    <property type="entry name" value="SAUR FAMILY PROTEIN"/>
    <property type="match status" value="1"/>
</dbReference>
<dbReference type="PANTHER" id="PTHR31374">
    <property type="entry name" value="AUXIN-INDUCED PROTEIN-LIKE-RELATED"/>
    <property type="match status" value="1"/>
</dbReference>
<dbReference type="Pfam" id="PF02519">
    <property type="entry name" value="Auxin_inducible"/>
    <property type="match status" value="1"/>
</dbReference>
<dbReference type="AlphaFoldDB" id="A0A2I4G5J4"/>
<keyword evidence="2" id="KW-1185">Reference proteome</keyword>
<dbReference type="Proteomes" id="UP000235220">
    <property type="component" value="Chromosome 12"/>
</dbReference>
<gene>
    <name evidence="3" type="primary">LOC109004922</name>
</gene>
<dbReference type="OrthoDB" id="754837at2759"/>